<feature type="compositionally biased region" description="Basic and acidic residues" evidence="1">
    <location>
        <begin position="169"/>
        <end position="179"/>
    </location>
</feature>
<dbReference type="Proteomes" id="UP001253637">
    <property type="component" value="Segment"/>
</dbReference>
<name>A0A811BNW3_9VIRU</name>
<evidence type="ECO:0000256" key="1">
    <source>
        <dbReference type="SAM" id="MobiDB-lite"/>
    </source>
</evidence>
<reference evidence="2" key="1">
    <citation type="submission" date="2021-04" db="EMBL/GenBank/DDBJ databases">
        <title>Draft Genome Sequence of Pandoravirus japonicus, Isolated from the Sabaishi River of Niigata, Japan.</title>
        <authorList>
            <person name="Hosokawa N."/>
            <person name="Takahashi H."/>
            <person name="Aoki K."/>
            <person name="Takemura M."/>
        </authorList>
    </citation>
    <scope>NUCLEOTIDE SEQUENCE</scope>
</reference>
<dbReference type="EMBL" id="LC625835">
    <property type="protein sequence ID" value="BCU03774.1"/>
    <property type="molecule type" value="Genomic_DNA"/>
</dbReference>
<evidence type="ECO:0000313" key="2">
    <source>
        <dbReference type="EMBL" id="BCU03774.1"/>
    </source>
</evidence>
<feature type="region of interest" description="Disordered" evidence="1">
    <location>
        <begin position="155"/>
        <end position="203"/>
    </location>
</feature>
<proteinExistence type="predicted"/>
<accession>A0A811BNW3</accession>
<evidence type="ECO:0008006" key="4">
    <source>
        <dbReference type="Google" id="ProtNLM"/>
    </source>
</evidence>
<sequence length="434" mass="46108">MSNNKHEDTVIVLPLLLAVPIASATFPVRAQGKRGRADADPHISLSLFRGKKKEEVMSNLSVIPPLVDDDNDDNSSADRGECADYATCFGALVEAIADDDGGGVRRALSGGGGVGPNDIFGPDVTAAAMAKATERPYRGIPWTMGQPVVLAATPYIFGGGDDEDEDAGERDPDAPRRDVLAPASVPPHAQARLTRPAPMTPLGLAAAHGSTEAARALIEAGAVPWPTPEAVLNEALATMNVSAFERPDGRLHDYQADDMVDLLLDAFGRSPVLSAWDVNPLSVVLGLMSASARIAAATGGPVVGPRLSQMLLGAGYSPDERARGVALIEGFRPSPERYQEERVEATRLTSGRELLERIYGIEERYPALAEPDLAYDQANSQGQGGGDSEPVPPYAPLYRDALWALTEDYGASPAGQQTARDIDEFIEWGYVPFE</sequence>
<evidence type="ECO:0000313" key="3">
    <source>
        <dbReference type="Proteomes" id="UP001253637"/>
    </source>
</evidence>
<protein>
    <recommendedName>
        <fullName evidence="4">Ankyrin repeat domain-containing protein</fullName>
    </recommendedName>
</protein>
<organism evidence="2 3">
    <name type="scientific">Pandoravirus japonicus</name>
    <dbReference type="NCBI Taxonomy" id="2823154"/>
    <lineage>
        <taxon>Viruses</taxon>
        <taxon>Pandoravirus</taxon>
    </lineage>
</organism>